<protein>
    <submittedName>
        <fullName evidence="4">Vesicular, overexpressed in cancer, prosurvival protein 1</fullName>
    </submittedName>
</protein>
<accession>A0A0N5D334</accession>
<keyword evidence="1" id="KW-1133">Transmembrane helix</keyword>
<dbReference type="OrthoDB" id="10622371at2759"/>
<dbReference type="Proteomes" id="UP000276776">
    <property type="component" value="Unassembled WGS sequence"/>
</dbReference>
<dbReference type="EMBL" id="UYYF01004495">
    <property type="protein sequence ID" value="VDN04755.1"/>
    <property type="molecule type" value="Genomic_DNA"/>
</dbReference>
<evidence type="ECO:0000313" key="2">
    <source>
        <dbReference type="EMBL" id="VDN04755.1"/>
    </source>
</evidence>
<keyword evidence="3" id="KW-1185">Reference proteome</keyword>
<dbReference type="WBParaSite" id="TCLT_0000732201-mRNA-1">
    <property type="protein sequence ID" value="TCLT_0000732201-mRNA-1"/>
    <property type="gene ID" value="TCLT_0000732201"/>
</dbReference>
<keyword evidence="1" id="KW-0472">Membrane</keyword>
<sequence>MDWLIIAILMATLYACFISLYCLYYFLKYLLERGTYNQFIDMARNESTHNLDTVCYPLNTISYPPSSPPVYECTGDHVNTRSSRVNVGFNRNDTNPPQYTDFRAAVYAEPPPYSEKY</sequence>
<name>A0A0N5D334_THECL</name>
<proteinExistence type="predicted"/>
<reference evidence="4" key="1">
    <citation type="submission" date="2017-02" db="UniProtKB">
        <authorList>
            <consortium name="WormBaseParasite"/>
        </authorList>
    </citation>
    <scope>IDENTIFICATION</scope>
</reference>
<gene>
    <name evidence="2" type="ORF">TCLT_LOCUS7311</name>
</gene>
<reference evidence="2 3" key="2">
    <citation type="submission" date="2018-11" db="EMBL/GenBank/DDBJ databases">
        <authorList>
            <consortium name="Pathogen Informatics"/>
        </authorList>
    </citation>
    <scope>NUCLEOTIDE SEQUENCE [LARGE SCALE GENOMIC DNA]</scope>
</reference>
<dbReference type="AlphaFoldDB" id="A0A0N5D334"/>
<evidence type="ECO:0000313" key="4">
    <source>
        <dbReference type="WBParaSite" id="TCLT_0000732201-mRNA-1"/>
    </source>
</evidence>
<evidence type="ECO:0000313" key="3">
    <source>
        <dbReference type="Proteomes" id="UP000276776"/>
    </source>
</evidence>
<keyword evidence="1" id="KW-0812">Transmembrane</keyword>
<organism evidence="4">
    <name type="scientific">Thelazia callipaeda</name>
    <name type="common">Oriental eyeworm</name>
    <name type="synonym">Parasitic nematode</name>
    <dbReference type="NCBI Taxonomy" id="103827"/>
    <lineage>
        <taxon>Eukaryota</taxon>
        <taxon>Metazoa</taxon>
        <taxon>Ecdysozoa</taxon>
        <taxon>Nematoda</taxon>
        <taxon>Chromadorea</taxon>
        <taxon>Rhabditida</taxon>
        <taxon>Spirurina</taxon>
        <taxon>Spiruromorpha</taxon>
        <taxon>Thelazioidea</taxon>
        <taxon>Thelaziidae</taxon>
        <taxon>Thelazia</taxon>
    </lineage>
</organism>
<feature type="transmembrane region" description="Helical" evidence="1">
    <location>
        <begin position="6"/>
        <end position="27"/>
    </location>
</feature>
<evidence type="ECO:0000256" key="1">
    <source>
        <dbReference type="SAM" id="Phobius"/>
    </source>
</evidence>